<dbReference type="PANTHER" id="PTHR37168:SF2">
    <property type="entry name" value="CRISPR-ASSOCIATED EXONUCLEASE CAS4"/>
    <property type="match status" value="1"/>
</dbReference>
<evidence type="ECO:0000313" key="12">
    <source>
        <dbReference type="Proteomes" id="UP000184389"/>
    </source>
</evidence>
<evidence type="ECO:0000256" key="5">
    <source>
        <dbReference type="ARBA" id="ARBA00023004"/>
    </source>
</evidence>
<dbReference type="GO" id="GO:0051607">
    <property type="term" value="P:defense response to virus"/>
    <property type="evidence" value="ECO:0007669"/>
    <property type="project" value="UniProtKB-KW"/>
</dbReference>
<dbReference type="AlphaFoldDB" id="A0A1M5YYW7"/>
<organism evidence="11 12">
    <name type="scientific">Sporanaerobacter acetigenes DSM 13106</name>
    <dbReference type="NCBI Taxonomy" id="1123281"/>
    <lineage>
        <taxon>Bacteria</taxon>
        <taxon>Bacillati</taxon>
        <taxon>Bacillota</taxon>
        <taxon>Tissierellia</taxon>
        <taxon>Tissierellales</taxon>
        <taxon>Sporanaerobacteraceae</taxon>
        <taxon>Sporanaerobacter</taxon>
    </lineage>
</organism>
<evidence type="ECO:0000256" key="3">
    <source>
        <dbReference type="ARBA" id="ARBA00022801"/>
    </source>
</evidence>
<evidence type="ECO:0000256" key="8">
    <source>
        <dbReference type="ARBA" id="ARBA00023211"/>
    </source>
</evidence>
<dbReference type="NCBIfam" id="TIGR00372">
    <property type="entry name" value="cas4"/>
    <property type="match status" value="1"/>
</dbReference>
<evidence type="ECO:0000256" key="4">
    <source>
        <dbReference type="ARBA" id="ARBA00022839"/>
    </source>
</evidence>
<dbReference type="GO" id="GO:0004527">
    <property type="term" value="F:exonuclease activity"/>
    <property type="evidence" value="ECO:0007669"/>
    <property type="project" value="UniProtKB-KW"/>
</dbReference>
<dbReference type="Gene3D" id="3.90.320.10">
    <property type="match status" value="1"/>
</dbReference>
<dbReference type="InterPro" id="IPR022765">
    <property type="entry name" value="Dna2/Cas4_DUF83"/>
</dbReference>
<dbReference type="InterPro" id="IPR013343">
    <property type="entry name" value="CRISPR-assoc_prot_Cas4"/>
</dbReference>
<comment type="cofactor">
    <cofactor evidence="9">
        <name>Mg(2+)</name>
        <dbReference type="ChEBI" id="CHEBI:18420"/>
    </cofactor>
    <cofactor evidence="9">
        <name>Mn(2+)</name>
        <dbReference type="ChEBI" id="CHEBI:29035"/>
    </cofactor>
    <text evidence="9">Mg(2+) or Mn(2+) required for ssDNA cleavage activity.</text>
</comment>
<dbReference type="Proteomes" id="UP000184389">
    <property type="component" value="Unassembled WGS sequence"/>
</dbReference>
<dbReference type="OrthoDB" id="9794720at2"/>
<evidence type="ECO:0000259" key="10">
    <source>
        <dbReference type="Pfam" id="PF01930"/>
    </source>
</evidence>
<keyword evidence="5 9" id="KW-0408">Iron</keyword>
<evidence type="ECO:0000256" key="2">
    <source>
        <dbReference type="ARBA" id="ARBA00022723"/>
    </source>
</evidence>
<feature type="domain" description="DUF83" evidence="10">
    <location>
        <begin position="10"/>
        <end position="169"/>
    </location>
</feature>
<sequence length="169" mass="19941">MENLGDLNVNGTLVWYYFVCKREVWLMAHSIVPDQDDENIDLGRFIHENSYAREKKEIKIGDVKVDVLNKKNGYLMVGEVKKTSKYLESAKMQLAYYLLELKRHGLEGSGVLMFPKERKRIEIKLDEELIEELENLEREIFKICYGPYPETPKKIDFCKKCGYNEFCWA</sequence>
<dbReference type="EMBL" id="FQXR01000017">
    <property type="protein sequence ID" value="SHI17209.1"/>
    <property type="molecule type" value="Genomic_DNA"/>
</dbReference>
<dbReference type="GO" id="GO:0046872">
    <property type="term" value="F:metal ion binding"/>
    <property type="evidence" value="ECO:0007669"/>
    <property type="project" value="UniProtKB-KW"/>
</dbReference>
<keyword evidence="12" id="KW-1185">Reference proteome</keyword>
<gene>
    <name evidence="11" type="ORF">SAMN02745180_02573</name>
</gene>
<keyword evidence="2 9" id="KW-0479">Metal-binding</keyword>
<reference evidence="11 12" key="1">
    <citation type="submission" date="2016-11" db="EMBL/GenBank/DDBJ databases">
        <authorList>
            <person name="Jaros S."/>
            <person name="Januszkiewicz K."/>
            <person name="Wedrychowicz H."/>
        </authorList>
    </citation>
    <scope>NUCLEOTIDE SEQUENCE [LARGE SCALE GENOMIC DNA]</scope>
    <source>
        <strain evidence="11 12">DSM 13106</strain>
    </source>
</reference>
<dbReference type="Pfam" id="PF01930">
    <property type="entry name" value="Cas_Cas4"/>
    <property type="match status" value="1"/>
</dbReference>
<keyword evidence="7 9" id="KW-0051">Antiviral defense</keyword>
<dbReference type="InterPro" id="IPR011604">
    <property type="entry name" value="PDDEXK-like_dom_sf"/>
</dbReference>
<keyword evidence="1 9" id="KW-0540">Nuclease</keyword>
<protein>
    <recommendedName>
        <fullName evidence="9">CRISPR-associated exonuclease Cas4</fullName>
        <ecNumber evidence="9">3.1.12.1</ecNumber>
    </recommendedName>
</protein>
<keyword evidence="3 9" id="KW-0378">Hydrolase</keyword>
<keyword evidence="8 9" id="KW-0464">Manganese</keyword>
<dbReference type="EC" id="3.1.12.1" evidence="9"/>
<comment type="function">
    <text evidence="9">CRISPR (clustered regularly interspaced short palindromic repeat) is an adaptive immune system that provides protection against mobile genetic elements (viruses, transposable elements and conjugative plasmids). CRISPR clusters contain sequences complementary to antecedent mobile elements and target invading nucleic acids. CRISPR clusters are transcribed and processed into CRISPR RNA (crRNA).</text>
</comment>
<evidence type="ECO:0000256" key="6">
    <source>
        <dbReference type="ARBA" id="ARBA00023014"/>
    </source>
</evidence>
<name>A0A1M5YYW7_9FIRM</name>
<keyword evidence="6 9" id="KW-0411">Iron-sulfur</keyword>
<dbReference type="RefSeq" id="WP_072745193.1">
    <property type="nucleotide sequence ID" value="NZ_FQXR01000017.1"/>
</dbReference>
<comment type="cofactor">
    <cofactor evidence="9">
        <name>iron-sulfur cluster</name>
        <dbReference type="ChEBI" id="CHEBI:30408"/>
    </cofactor>
</comment>
<dbReference type="STRING" id="1123281.SAMN02745180_02573"/>
<proteinExistence type="inferred from homology"/>
<evidence type="ECO:0000256" key="7">
    <source>
        <dbReference type="ARBA" id="ARBA00023118"/>
    </source>
</evidence>
<accession>A0A1M5YYW7</accession>
<comment type="similarity">
    <text evidence="9">Belongs to the CRISPR-associated exonuclease Cas4 family.</text>
</comment>
<evidence type="ECO:0000313" key="11">
    <source>
        <dbReference type="EMBL" id="SHI17209.1"/>
    </source>
</evidence>
<dbReference type="PANTHER" id="PTHR37168">
    <property type="entry name" value="CRISPR-ASSOCIATED EXONUCLEASE CAS4"/>
    <property type="match status" value="1"/>
</dbReference>
<keyword evidence="4 9" id="KW-0269">Exonuclease</keyword>
<evidence type="ECO:0000256" key="1">
    <source>
        <dbReference type="ARBA" id="ARBA00022722"/>
    </source>
</evidence>
<evidence type="ECO:0000256" key="9">
    <source>
        <dbReference type="RuleBase" id="RU365022"/>
    </source>
</evidence>
<dbReference type="GO" id="GO:0051536">
    <property type="term" value="F:iron-sulfur cluster binding"/>
    <property type="evidence" value="ECO:0007669"/>
    <property type="project" value="UniProtKB-KW"/>
</dbReference>